<name>A0ABQ9WT41_9EUKA</name>
<comment type="caution">
    <text evidence="1">The sequence shown here is derived from an EMBL/GenBank/DDBJ whole genome shotgun (WGS) entry which is preliminary data.</text>
</comment>
<organism evidence="1 2">
    <name type="scientific">Blattamonas nauphoetae</name>
    <dbReference type="NCBI Taxonomy" id="2049346"/>
    <lineage>
        <taxon>Eukaryota</taxon>
        <taxon>Metamonada</taxon>
        <taxon>Preaxostyla</taxon>
        <taxon>Oxymonadida</taxon>
        <taxon>Blattamonas</taxon>
    </lineage>
</organism>
<evidence type="ECO:0000313" key="2">
    <source>
        <dbReference type="Proteomes" id="UP001281761"/>
    </source>
</evidence>
<evidence type="ECO:0000313" key="1">
    <source>
        <dbReference type="EMBL" id="KAK2942659.1"/>
    </source>
</evidence>
<proteinExistence type="predicted"/>
<accession>A0ABQ9WT41</accession>
<protein>
    <submittedName>
        <fullName evidence="1">Uncharacterized protein</fullName>
    </submittedName>
</protein>
<reference evidence="1 2" key="1">
    <citation type="journal article" date="2022" name="bioRxiv">
        <title>Genomics of Preaxostyla Flagellates Illuminates Evolutionary Transitions and the Path Towards Mitochondrial Loss.</title>
        <authorList>
            <person name="Novak L.V.F."/>
            <person name="Treitli S.C."/>
            <person name="Pyrih J."/>
            <person name="Halakuc P."/>
            <person name="Pipaliya S.V."/>
            <person name="Vacek V."/>
            <person name="Brzon O."/>
            <person name="Soukal P."/>
            <person name="Eme L."/>
            <person name="Dacks J.B."/>
            <person name="Karnkowska A."/>
            <person name="Elias M."/>
            <person name="Hampl V."/>
        </authorList>
    </citation>
    <scope>NUCLEOTIDE SEQUENCE [LARGE SCALE GENOMIC DNA]</scope>
    <source>
        <strain evidence="1">NAU3</strain>
        <tissue evidence="1">Gut</tissue>
    </source>
</reference>
<gene>
    <name evidence="1" type="ORF">BLNAU_22420</name>
</gene>
<dbReference type="EMBL" id="JARBJD010000391">
    <property type="protein sequence ID" value="KAK2942659.1"/>
    <property type="molecule type" value="Genomic_DNA"/>
</dbReference>
<sequence length="342" mass="39033">MTSFDNKTALPFSTDCTSFLNWSDGRQESAEEKAIVFRSLVATLKLQPTLDVSLEAKAVKFLEYVVPNDKESAEVFLRSLGLNTDDSVTDFVQSIAILVSSPSLAIIKAAMEHLSCLIEWCSAKVLLTLVKADLIHQLMITLNPLSLSFTENGGIHAYLLKSLRNTLCLATPYGLEQVEIEDRNEQQAVHETVLKQVLAPSENYIFHLCVNRFSLADDEQSRLFMELMAHFLRISPFYQPTMDFVLKMPVVLTMPSRLTIIDFEDSIWLFLYFIGIAQQEWNEIRGNLREMSQTVHRMLRMEGNEDVIEEKLLNDKNEYLGRRIVATSIEWNNMLGMNLPQL</sequence>
<dbReference type="Proteomes" id="UP001281761">
    <property type="component" value="Unassembled WGS sequence"/>
</dbReference>
<keyword evidence="2" id="KW-1185">Reference proteome</keyword>